<dbReference type="EMBL" id="CP102487">
    <property type="protein sequence ID" value="UUX59212.1"/>
    <property type="molecule type" value="Genomic_DNA"/>
</dbReference>
<comment type="similarity">
    <text evidence="2 6">Belongs to the 4-toluene sulfonate uptake permease (TSUP) (TC 2.A.102) family.</text>
</comment>
<feature type="transmembrane region" description="Helical" evidence="6">
    <location>
        <begin position="47"/>
        <end position="67"/>
    </location>
</feature>
<evidence type="ECO:0000256" key="5">
    <source>
        <dbReference type="ARBA" id="ARBA00023136"/>
    </source>
</evidence>
<feature type="transmembrane region" description="Helical" evidence="6">
    <location>
        <begin position="100"/>
        <end position="118"/>
    </location>
</feature>
<dbReference type="RefSeq" id="WP_257745743.1">
    <property type="nucleotide sequence ID" value="NZ_CP042260.1"/>
</dbReference>
<dbReference type="Pfam" id="PF01925">
    <property type="entry name" value="TauE"/>
    <property type="match status" value="1"/>
</dbReference>
<proteinExistence type="inferred from homology"/>
<dbReference type="PANTHER" id="PTHR43701:SF2">
    <property type="entry name" value="MEMBRANE TRANSPORTER PROTEIN YJNA-RELATED"/>
    <property type="match status" value="1"/>
</dbReference>
<protein>
    <recommendedName>
        <fullName evidence="6">Probable membrane transporter protein</fullName>
    </recommendedName>
</protein>
<feature type="transmembrane region" description="Helical" evidence="6">
    <location>
        <begin position="6"/>
        <end position="35"/>
    </location>
</feature>
<feature type="transmembrane region" description="Helical" evidence="6">
    <location>
        <begin position="252"/>
        <end position="272"/>
    </location>
</feature>
<evidence type="ECO:0000256" key="3">
    <source>
        <dbReference type="ARBA" id="ARBA00022692"/>
    </source>
</evidence>
<dbReference type="PANTHER" id="PTHR43701">
    <property type="entry name" value="MEMBRANE TRANSPORTER PROTEIN MJ0441-RELATED"/>
    <property type="match status" value="1"/>
</dbReference>
<dbReference type="InterPro" id="IPR002781">
    <property type="entry name" value="TM_pro_TauE-like"/>
</dbReference>
<evidence type="ECO:0000313" key="7">
    <source>
        <dbReference type="EMBL" id="UUX59212.1"/>
    </source>
</evidence>
<feature type="transmembrane region" description="Helical" evidence="6">
    <location>
        <begin position="73"/>
        <end position="93"/>
    </location>
</feature>
<feature type="transmembrane region" description="Helical" evidence="6">
    <location>
        <begin position="197"/>
        <end position="218"/>
    </location>
</feature>
<keyword evidence="3 6" id="KW-0812">Transmembrane</keyword>
<name>A0AA94XYP1_9MICC</name>
<evidence type="ECO:0000313" key="8">
    <source>
        <dbReference type="Proteomes" id="UP001060018"/>
    </source>
</evidence>
<sequence>MATSVLIMTLAATVLVGLSLGLFGGGGSILMVPLLSYMAKMPAHESIATSLLVVGATSAATLVPHAFKKNVRFGPGVALAAVSMIGAYAGGMLAKGIPAAVLMAGFAGIMIASALGMIRGRKQPARTLPGLLVLPIGLGIGLLTGLLGAGGGFLIVPALVLLAGLPMGQAVGTSLLVIALNSVAGVAGQAASAAVNVPLSAGLVAAAILGSLAGARLAHRINEKALRRSFGWFVLAMGVFVLTQELPAPAGIAVLAVAGAASLLGTACLVMPNCRLALRAARS</sequence>
<evidence type="ECO:0000256" key="2">
    <source>
        <dbReference type="ARBA" id="ARBA00009142"/>
    </source>
</evidence>
<evidence type="ECO:0000256" key="6">
    <source>
        <dbReference type="RuleBase" id="RU363041"/>
    </source>
</evidence>
<accession>A0AA94XYP1</accession>
<feature type="transmembrane region" description="Helical" evidence="6">
    <location>
        <begin position="138"/>
        <end position="163"/>
    </location>
</feature>
<evidence type="ECO:0000256" key="4">
    <source>
        <dbReference type="ARBA" id="ARBA00022989"/>
    </source>
</evidence>
<evidence type="ECO:0000256" key="1">
    <source>
        <dbReference type="ARBA" id="ARBA00004141"/>
    </source>
</evidence>
<dbReference type="InterPro" id="IPR051598">
    <property type="entry name" value="TSUP/Inactive_protease-like"/>
</dbReference>
<reference evidence="7" key="1">
    <citation type="journal article" date="2022" name="Pest Manag. Sci.">
        <title>Glutamicibacter halophytocola-mediated host fitness of potato tuber moth on Solanaceae crops.</title>
        <authorList>
            <person name="Wang W."/>
            <person name="Xiao G."/>
            <person name="Du G."/>
            <person name="Chang L."/>
            <person name="Yang Y."/>
            <person name="Ye J."/>
            <person name="Chen B."/>
        </authorList>
    </citation>
    <scope>NUCLEOTIDE SEQUENCE</scope>
    <source>
        <strain evidence="7">S2</strain>
    </source>
</reference>
<organism evidence="7 8">
    <name type="scientific">Glutamicibacter halophytocola</name>
    <dbReference type="NCBI Taxonomy" id="1933880"/>
    <lineage>
        <taxon>Bacteria</taxon>
        <taxon>Bacillati</taxon>
        <taxon>Actinomycetota</taxon>
        <taxon>Actinomycetes</taxon>
        <taxon>Micrococcales</taxon>
        <taxon>Micrococcaceae</taxon>
        <taxon>Glutamicibacter</taxon>
    </lineage>
</organism>
<comment type="subcellular location">
    <subcellularLocation>
        <location evidence="6">Cell membrane</location>
        <topology evidence="6">Multi-pass membrane protein</topology>
    </subcellularLocation>
    <subcellularLocation>
        <location evidence="1">Membrane</location>
        <topology evidence="1">Multi-pass membrane protein</topology>
    </subcellularLocation>
</comment>
<dbReference type="AlphaFoldDB" id="A0AA94XYP1"/>
<keyword evidence="5 6" id="KW-0472">Membrane</keyword>
<dbReference type="GO" id="GO:0005886">
    <property type="term" value="C:plasma membrane"/>
    <property type="evidence" value="ECO:0007669"/>
    <property type="project" value="UniProtKB-SubCell"/>
</dbReference>
<dbReference type="Proteomes" id="UP001060018">
    <property type="component" value="Chromosome"/>
</dbReference>
<keyword evidence="4 6" id="KW-1133">Transmembrane helix</keyword>
<gene>
    <name evidence="7" type="ORF">NUH22_00770</name>
</gene>
<keyword evidence="6" id="KW-1003">Cell membrane</keyword>